<accession>A0A6M3YRU3</accession>
<evidence type="ECO:0000313" key="1">
    <source>
        <dbReference type="EMBL" id="QJI53634.1"/>
    </source>
</evidence>
<dbReference type="InterPro" id="IPR057000">
    <property type="entry name" value="Smaco_capsid"/>
</dbReference>
<reference evidence="1" key="1">
    <citation type="submission" date="2020-01" db="EMBL/GenBank/DDBJ databases">
        <title>Viral genomes from wild and zoo birds in China.</title>
        <authorList>
            <person name="Yao Y."/>
            <person name="Shan T."/>
            <person name="Yang S."/>
            <person name="Zhang W."/>
        </authorList>
    </citation>
    <scope>NUCLEOTIDE SEQUENCE</scope>
    <source>
        <strain evidence="1">Wbp226sma3</strain>
    </source>
</reference>
<protein>
    <submittedName>
        <fullName evidence="1">Capsid protein</fullName>
    </submittedName>
</protein>
<name>A0A6M3YRU3_9VIRU</name>
<dbReference type="Pfam" id="PF23784">
    <property type="entry name" value="Smaco_capsid"/>
    <property type="match status" value="1"/>
</dbReference>
<proteinExistence type="predicted"/>
<sequence>MVTVRISETYDLSTKVGKMGIVGIHTPTGSLIDKMWPGLVLQYKKMRFAKCDVAMACASMLPADPLQIGVEAGSIAPQDMFNPILYKAVSNDSMSNILAYLMGAAAEPALDFPNVEKGSIVDINESDFSSTGNAPSGGTPVHYDQFKMYYGLLADSDNWRKAMPQSGLTMNNLYPLVYQVISPYGRNNRGGNPSENDWQGGVSHPSMFINGGQVAVPTEHKDAFTFAPYSTTTYNLRGPAMRMPAFDTKYFSETVTKNIVPSGNGASVSSGSGAIPPAYVGLIVLPPAKLNQLYYRLKVTWSIEFTGLHSMADIGAWDTVEAIGGLAFGTDYADQSAKMTANTAMVDTSGADIQKIMEGS</sequence>
<organism evidence="1">
    <name type="scientific">Smacoviridae sp</name>
    <dbReference type="NCBI Taxonomy" id="2715094"/>
    <lineage>
        <taxon>Viruses</taxon>
        <taxon>Monodnaviria</taxon>
        <taxon>Shotokuvirae</taxon>
        <taxon>Cressdnaviricota</taxon>
        <taxon>Arfiviricetes</taxon>
        <taxon>Cremevirales</taxon>
        <taxon>Smacoviridae</taxon>
    </lineage>
</organism>
<dbReference type="EMBL" id="MT138086">
    <property type="protein sequence ID" value="QJI53634.1"/>
    <property type="molecule type" value="Genomic_DNA"/>
</dbReference>